<evidence type="ECO:0000256" key="1">
    <source>
        <dbReference type="SAM" id="MobiDB-lite"/>
    </source>
</evidence>
<dbReference type="EMBL" id="CP024767">
    <property type="protein sequence ID" value="QAY82902.1"/>
    <property type="molecule type" value="Genomic_DNA"/>
</dbReference>
<proteinExistence type="predicted"/>
<organism evidence="2 3">
    <name type="scientific">Pseudomonas arsenicoxydans</name>
    <dbReference type="NCBI Taxonomy" id="702115"/>
    <lineage>
        <taxon>Bacteria</taxon>
        <taxon>Pseudomonadati</taxon>
        <taxon>Pseudomonadota</taxon>
        <taxon>Gammaproteobacteria</taxon>
        <taxon>Pseudomonadales</taxon>
        <taxon>Pseudomonadaceae</taxon>
        <taxon>Pseudomonas</taxon>
    </lineage>
</organism>
<dbReference type="AlphaFoldDB" id="A0A4P6G0U8"/>
<sequence>MIAPAKAGKFTLYGDERQGLTAERPLHTLIVPTLPRGNASRDAPRSSHTAGVESGIDVTQSVTVSQLSERSV</sequence>
<protein>
    <submittedName>
        <fullName evidence="2">Uncharacterized protein</fullName>
    </submittedName>
</protein>
<gene>
    <name evidence="2" type="ORF">CUN61_02505</name>
</gene>
<name>A0A4P6G0U8_9PSED</name>
<dbReference type="RefSeq" id="WP_208670386.1">
    <property type="nucleotide sequence ID" value="NZ_CP024767.1"/>
</dbReference>
<dbReference type="Proteomes" id="UP000291121">
    <property type="component" value="Chromosome"/>
</dbReference>
<accession>A0A4P6G0U8</accession>
<feature type="region of interest" description="Disordered" evidence="1">
    <location>
        <begin position="33"/>
        <end position="72"/>
    </location>
</feature>
<feature type="compositionally biased region" description="Polar residues" evidence="1">
    <location>
        <begin position="57"/>
        <end position="72"/>
    </location>
</feature>
<evidence type="ECO:0000313" key="2">
    <source>
        <dbReference type="EMBL" id="QAY82902.1"/>
    </source>
</evidence>
<evidence type="ECO:0000313" key="3">
    <source>
        <dbReference type="Proteomes" id="UP000291121"/>
    </source>
</evidence>
<keyword evidence="3" id="KW-1185">Reference proteome</keyword>
<reference evidence="2 3" key="1">
    <citation type="submission" date="2017-11" db="EMBL/GenBank/DDBJ databases">
        <title>Genome sequence of Pseudomonas arsenicoxydans ACM1.</title>
        <authorList>
            <person name="Nascimento F.X."/>
        </authorList>
    </citation>
    <scope>NUCLEOTIDE SEQUENCE [LARGE SCALE GENOMIC DNA]</scope>
    <source>
        <strain evidence="2 3">ACM1</strain>
    </source>
</reference>